<feature type="compositionally biased region" description="Basic and acidic residues" evidence="2">
    <location>
        <begin position="568"/>
        <end position="581"/>
    </location>
</feature>
<protein>
    <submittedName>
        <fullName evidence="3">Uncharacterized protein</fullName>
    </submittedName>
</protein>
<feature type="region of interest" description="Disordered" evidence="2">
    <location>
        <begin position="159"/>
        <end position="183"/>
    </location>
</feature>
<feature type="compositionally biased region" description="Basic and acidic residues" evidence="2">
    <location>
        <begin position="41"/>
        <end position="60"/>
    </location>
</feature>
<evidence type="ECO:0000313" key="4">
    <source>
        <dbReference type="Proteomes" id="UP001359485"/>
    </source>
</evidence>
<feature type="compositionally biased region" description="Basic and acidic residues" evidence="2">
    <location>
        <begin position="539"/>
        <end position="554"/>
    </location>
</feature>
<accession>A0ABR1AJ94</accession>
<feature type="coiled-coil region" evidence="1">
    <location>
        <begin position="206"/>
        <end position="244"/>
    </location>
</feature>
<keyword evidence="4" id="KW-1185">Reference proteome</keyword>
<evidence type="ECO:0000313" key="3">
    <source>
        <dbReference type="EMBL" id="KAK6620441.1"/>
    </source>
</evidence>
<feature type="region of interest" description="Disordered" evidence="2">
    <location>
        <begin position="474"/>
        <end position="598"/>
    </location>
</feature>
<feature type="compositionally biased region" description="Low complexity" evidence="2">
    <location>
        <begin position="480"/>
        <end position="490"/>
    </location>
</feature>
<feature type="region of interest" description="Disordered" evidence="2">
    <location>
        <begin position="41"/>
        <end position="65"/>
    </location>
</feature>
<keyword evidence="1" id="KW-0175">Coiled coil</keyword>
<dbReference type="EMBL" id="JAWJWF010000048">
    <property type="protein sequence ID" value="KAK6620441.1"/>
    <property type="molecule type" value="Genomic_DNA"/>
</dbReference>
<feature type="compositionally biased region" description="Polar residues" evidence="2">
    <location>
        <begin position="103"/>
        <end position="112"/>
    </location>
</feature>
<feature type="region of interest" description="Disordered" evidence="2">
    <location>
        <begin position="91"/>
        <end position="113"/>
    </location>
</feature>
<proteinExistence type="predicted"/>
<sequence>MTNWPNIQEYRNFEAKFFDNRNNPKVSVNCSATVVEDESVKEHELNPADWTVGRRSDDGKGSSPKRVRCVIKKDFDDSFKGLDRGDGLAVTQQHQCRSKQQETEAVTISDQSGVEKNRLQNHLKWKKQKEEEYLLKKEAEKTAKQKKQEAELRMEMIKKQKQKEREEKFKEWQEQKDREKEGKKREKIIMKVLEEELKVVAPVIDKEKLIENWVRLKDRQKQMEAEKKAEIARKEEESKALRQTKAALSYLQWKEKLKGKTVTLPKNGYQIFGPKPVPVVKEDWNNDFTSRSPRTKVIGLFNSKSNTSTSLSFRPNLKELENLSKDNFYLGDTKTRSSSFYKLKNSRSGLNICGGYDGAMPLKELQPGTLKQKKVYNYKEGLTDLTQDGNGEADEFSLRNNDIPDSLLYLPLNQDDQSRTFLMSHGKRYPRQVNEHSESNCAPIKKKIDLYINPPLGDIEGGFKTKKSTMNLKLREGKSKGSTSAQKSSSPVRNKSKPLRASSDAQILHRNAEVTKEKRIHVQPQNQSNRKNKVSRRSRSYDRPVKKNSKENVKAKGCTSSMSMMKVVESKERGSASEKARMSQSQKRKTRKFLKPNTADRIVKKIEDVDVQDADGKNKKKLKKKGTPLSKSYSFTDSPYCAKKQGSKNKGRVLSQTKSTKDCEAKRDSTKRCGK</sequence>
<dbReference type="Proteomes" id="UP001359485">
    <property type="component" value="Unassembled WGS sequence"/>
</dbReference>
<organism evidence="3 4">
    <name type="scientific">Polyplax serrata</name>
    <name type="common">Common mouse louse</name>
    <dbReference type="NCBI Taxonomy" id="468196"/>
    <lineage>
        <taxon>Eukaryota</taxon>
        <taxon>Metazoa</taxon>
        <taxon>Ecdysozoa</taxon>
        <taxon>Arthropoda</taxon>
        <taxon>Hexapoda</taxon>
        <taxon>Insecta</taxon>
        <taxon>Pterygota</taxon>
        <taxon>Neoptera</taxon>
        <taxon>Paraneoptera</taxon>
        <taxon>Psocodea</taxon>
        <taxon>Troctomorpha</taxon>
        <taxon>Phthiraptera</taxon>
        <taxon>Anoplura</taxon>
        <taxon>Polyplacidae</taxon>
        <taxon>Polyplax</taxon>
    </lineage>
</organism>
<gene>
    <name evidence="3" type="ORF">RUM44_006842</name>
</gene>
<name>A0ABR1AJ94_POLSC</name>
<evidence type="ECO:0000256" key="1">
    <source>
        <dbReference type="SAM" id="Coils"/>
    </source>
</evidence>
<evidence type="ECO:0000256" key="2">
    <source>
        <dbReference type="SAM" id="MobiDB-lite"/>
    </source>
</evidence>
<feature type="compositionally biased region" description="Basic and acidic residues" evidence="2">
    <location>
        <begin position="659"/>
        <end position="675"/>
    </location>
</feature>
<feature type="region of interest" description="Disordered" evidence="2">
    <location>
        <begin position="610"/>
        <end position="675"/>
    </location>
</feature>
<comment type="caution">
    <text evidence="3">The sequence shown here is derived from an EMBL/GenBank/DDBJ whole genome shotgun (WGS) entry which is preliminary data.</text>
</comment>
<reference evidence="3 4" key="1">
    <citation type="submission" date="2023-09" db="EMBL/GenBank/DDBJ databases">
        <title>Genomes of two closely related lineages of the louse Polyplax serrata with different host specificities.</title>
        <authorList>
            <person name="Martinu J."/>
            <person name="Tarabai H."/>
            <person name="Stefka J."/>
            <person name="Hypsa V."/>
        </authorList>
    </citation>
    <scope>NUCLEOTIDE SEQUENCE [LARGE SCALE GENOMIC DNA]</scope>
    <source>
        <strain evidence="3">98ZLc_SE</strain>
    </source>
</reference>